<dbReference type="EMBL" id="CP003620">
    <property type="protein sequence ID" value="AFZ11437.1"/>
    <property type="molecule type" value="Genomic_DNA"/>
</dbReference>
<accession>K9VVA9</accession>
<dbReference type="eggNOG" id="ENOG50337N1">
    <property type="taxonomic scope" value="Bacteria"/>
</dbReference>
<dbReference type="Proteomes" id="UP000010472">
    <property type="component" value="Chromosome"/>
</dbReference>
<evidence type="ECO:0000256" key="1">
    <source>
        <dbReference type="SAM" id="Phobius"/>
    </source>
</evidence>
<name>K9VVA9_9CYAN</name>
<feature type="domain" description="Cyanobacterial TRADD-N associated 2 transmembrane" evidence="2">
    <location>
        <begin position="28"/>
        <end position="90"/>
    </location>
</feature>
<sequence length="101" mass="10946">MLFNRPQSDTSKAIDDSSSFREAIFKELLRQVHHSYNLALAVTAASGLMTLAGVGLLYLNQIPAASITTAGGALASISCIQFARESKDELRKMIKLSEQSE</sequence>
<dbReference type="OrthoDB" id="467897at2"/>
<proteinExistence type="predicted"/>
<keyword evidence="1" id="KW-0472">Membrane</keyword>
<keyword evidence="1" id="KW-0812">Transmembrane</keyword>
<evidence type="ECO:0000313" key="3">
    <source>
        <dbReference type="EMBL" id="AFZ11437.1"/>
    </source>
</evidence>
<protein>
    <recommendedName>
        <fullName evidence="2">Cyanobacterial TRADD-N associated 2 transmembrane domain-containing protein</fullName>
    </recommendedName>
</protein>
<dbReference type="InterPro" id="IPR048567">
    <property type="entry name" value="CyanoTRADDas_TM"/>
</dbReference>
<evidence type="ECO:0000313" key="4">
    <source>
        <dbReference type="Proteomes" id="UP000010472"/>
    </source>
</evidence>
<dbReference type="Pfam" id="PF20712">
    <property type="entry name" value="CyanoTRADDas_TM"/>
    <property type="match status" value="1"/>
</dbReference>
<dbReference type="STRING" id="1173022.Cri9333_0471"/>
<keyword evidence="4" id="KW-1185">Reference proteome</keyword>
<reference evidence="3 4" key="1">
    <citation type="submission" date="2012-06" db="EMBL/GenBank/DDBJ databases">
        <title>Finished chromosome of genome of Crinalium epipsammum PCC 9333.</title>
        <authorList>
            <consortium name="US DOE Joint Genome Institute"/>
            <person name="Gugger M."/>
            <person name="Coursin T."/>
            <person name="Rippka R."/>
            <person name="Tandeau De Marsac N."/>
            <person name="Huntemann M."/>
            <person name="Wei C.-L."/>
            <person name="Han J."/>
            <person name="Detter J.C."/>
            <person name="Han C."/>
            <person name="Tapia R."/>
            <person name="Davenport K."/>
            <person name="Daligault H."/>
            <person name="Erkkila T."/>
            <person name="Gu W."/>
            <person name="Munk A.C.C."/>
            <person name="Teshima H."/>
            <person name="Xu Y."/>
            <person name="Chain P."/>
            <person name="Chen A."/>
            <person name="Krypides N."/>
            <person name="Mavromatis K."/>
            <person name="Markowitz V."/>
            <person name="Szeto E."/>
            <person name="Ivanova N."/>
            <person name="Mikhailova N."/>
            <person name="Ovchinnikova G."/>
            <person name="Pagani I."/>
            <person name="Pati A."/>
            <person name="Goodwin L."/>
            <person name="Peters L."/>
            <person name="Pitluck S."/>
            <person name="Woyke T."/>
            <person name="Kerfeld C."/>
        </authorList>
    </citation>
    <scope>NUCLEOTIDE SEQUENCE [LARGE SCALE GENOMIC DNA]</scope>
    <source>
        <strain evidence="3 4">PCC 9333</strain>
    </source>
</reference>
<gene>
    <name evidence="3" type="ORF">Cri9333_0471</name>
</gene>
<dbReference type="RefSeq" id="WP_015201576.1">
    <property type="nucleotide sequence ID" value="NC_019753.1"/>
</dbReference>
<feature type="transmembrane region" description="Helical" evidence="1">
    <location>
        <begin position="36"/>
        <end position="58"/>
    </location>
</feature>
<dbReference type="AlphaFoldDB" id="K9VVA9"/>
<keyword evidence="1" id="KW-1133">Transmembrane helix</keyword>
<dbReference type="KEGG" id="cep:Cri9333_0471"/>
<evidence type="ECO:0000259" key="2">
    <source>
        <dbReference type="Pfam" id="PF20712"/>
    </source>
</evidence>
<organism evidence="3 4">
    <name type="scientific">Crinalium epipsammum PCC 9333</name>
    <dbReference type="NCBI Taxonomy" id="1173022"/>
    <lineage>
        <taxon>Bacteria</taxon>
        <taxon>Bacillati</taxon>
        <taxon>Cyanobacteriota</taxon>
        <taxon>Cyanophyceae</taxon>
        <taxon>Gomontiellales</taxon>
        <taxon>Gomontiellaceae</taxon>
        <taxon>Crinalium</taxon>
    </lineage>
</organism>
<dbReference type="HOGENOM" id="CLU_172629_1_0_3"/>